<proteinExistence type="predicted"/>
<dbReference type="Proteomes" id="UP001162131">
    <property type="component" value="Unassembled WGS sequence"/>
</dbReference>
<evidence type="ECO:0000313" key="2">
    <source>
        <dbReference type="Proteomes" id="UP001162131"/>
    </source>
</evidence>
<gene>
    <name evidence="1" type="ORF">BSTOLATCC_MIC16719</name>
</gene>
<reference evidence="1" key="1">
    <citation type="submission" date="2021-09" db="EMBL/GenBank/DDBJ databases">
        <authorList>
            <consortium name="AG Swart"/>
            <person name="Singh M."/>
            <person name="Singh A."/>
            <person name="Seah K."/>
            <person name="Emmerich C."/>
        </authorList>
    </citation>
    <scope>NUCLEOTIDE SEQUENCE</scope>
    <source>
        <strain evidence="1">ATCC30299</strain>
    </source>
</reference>
<sequence>MLIHNFNTETSANIQNKETIKLTEQINLSRLSNTTKLEYVPMGITSHTSTKGVIPSKNNQQLKLPLVSHYSSLKPSESKEYHFKLNKIRLLSKLGPSKNNQKIFHNFKRNYLLPEPCAGLSSTLTFIKGNASPIPQTKLSPKIEKVETNEISKQLTPRGTQVNNSKHIRIISHLPRRSKLKIKEVGIVPSHTLNDVGSVACKSVKINPKEILNGGRERNATRYLAVRAKSFSESKLTGRLVNVPYEKKIKIKRPKIQKSSNSITYEAISAWDDLDQEDSLYQH</sequence>
<dbReference type="EMBL" id="CAJZBQ010000016">
    <property type="protein sequence ID" value="CAG9316611.1"/>
    <property type="molecule type" value="Genomic_DNA"/>
</dbReference>
<organism evidence="1 2">
    <name type="scientific">Blepharisma stoltei</name>
    <dbReference type="NCBI Taxonomy" id="1481888"/>
    <lineage>
        <taxon>Eukaryota</taxon>
        <taxon>Sar</taxon>
        <taxon>Alveolata</taxon>
        <taxon>Ciliophora</taxon>
        <taxon>Postciliodesmatophora</taxon>
        <taxon>Heterotrichea</taxon>
        <taxon>Heterotrichida</taxon>
        <taxon>Blepharismidae</taxon>
        <taxon>Blepharisma</taxon>
    </lineage>
</organism>
<name>A0AAU9IS98_9CILI</name>
<keyword evidence="2" id="KW-1185">Reference proteome</keyword>
<comment type="caution">
    <text evidence="1">The sequence shown here is derived from an EMBL/GenBank/DDBJ whole genome shotgun (WGS) entry which is preliminary data.</text>
</comment>
<accession>A0AAU9IS98</accession>
<protein>
    <submittedName>
        <fullName evidence="1">Uncharacterized protein</fullName>
    </submittedName>
</protein>
<evidence type="ECO:0000313" key="1">
    <source>
        <dbReference type="EMBL" id="CAG9316611.1"/>
    </source>
</evidence>
<dbReference type="AlphaFoldDB" id="A0AAU9IS98"/>